<feature type="transmembrane region" description="Helical" evidence="1">
    <location>
        <begin position="17"/>
        <end position="39"/>
    </location>
</feature>
<sequence>MKVSFWQRFYWLWLEGWLLPSVLVVASCVLLAAPILMFAPRPHVHERFEVARVVSSMAAQLEGRAHFLYMIELGDGQRHQASTSKGSRIGQIDATACVEVRREVGRDRLRVLLRPREKCEAGAGG</sequence>
<evidence type="ECO:0000256" key="1">
    <source>
        <dbReference type="SAM" id="Phobius"/>
    </source>
</evidence>
<keyword evidence="1" id="KW-0812">Transmembrane</keyword>
<keyword evidence="3" id="KW-1185">Reference proteome</keyword>
<gene>
    <name evidence="2" type="ORF">AIOL_000807</name>
</gene>
<dbReference type="PATRIC" id="fig|1675527.3.peg.864"/>
<name>A0A0J9H4Z6_9RHOB</name>
<keyword evidence="1" id="KW-1133">Transmembrane helix</keyword>
<reference evidence="2 3" key="1">
    <citation type="submission" date="2015-06" db="EMBL/GenBank/DDBJ databases">
        <title>Draft genome sequence of an Alphaproteobacteria species associated to the Mediterranean sponge Oscarella lobularis.</title>
        <authorList>
            <person name="Jourda C."/>
            <person name="Santini S."/>
            <person name="Claverie J.-M."/>
        </authorList>
    </citation>
    <scope>NUCLEOTIDE SEQUENCE [LARGE SCALE GENOMIC DNA]</scope>
    <source>
        <strain evidence="2">IGS</strain>
    </source>
</reference>
<organism evidence="2 3">
    <name type="scientific">Candidatus Rhodobacter oscarellae</name>
    <dbReference type="NCBI Taxonomy" id="1675527"/>
    <lineage>
        <taxon>Bacteria</taxon>
        <taxon>Pseudomonadati</taxon>
        <taxon>Pseudomonadota</taxon>
        <taxon>Alphaproteobacteria</taxon>
        <taxon>Rhodobacterales</taxon>
        <taxon>Rhodobacter group</taxon>
        <taxon>Rhodobacter</taxon>
    </lineage>
</organism>
<protein>
    <submittedName>
        <fullName evidence="2">Uncharacterized protein</fullName>
    </submittedName>
</protein>
<comment type="caution">
    <text evidence="2">The sequence shown here is derived from an EMBL/GenBank/DDBJ whole genome shotgun (WGS) entry which is preliminary data.</text>
</comment>
<keyword evidence="1" id="KW-0472">Membrane</keyword>
<evidence type="ECO:0000313" key="3">
    <source>
        <dbReference type="Proteomes" id="UP000037178"/>
    </source>
</evidence>
<proteinExistence type="predicted"/>
<dbReference type="PROSITE" id="PS51257">
    <property type="entry name" value="PROKAR_LIPOPROTEIN"/>
    <property type="match status" value="1"/>
</dbReference>
<dbReference type="Proteomes" id="UP000037178">
    <property type="component" value="Unassembled WGS sequence"/>
</dbReference>
<dbReference type="EMBL" id="LFTY01000001">
    <property type="protein sequence ID" value="KMW60643.1"/>
    <property type="molecule type" value="Genomic_DNA"/>
</dbReference>
<accession>A0A0J9H4Z6</accession>
<dbReference type="AlphaFoldDB" id="A0A0J9H4Z6"/>
<evidence type="ECO:0000313" key="2">
    <source>
        <dbReference type="EMBL" id="KMW60643.1"/>
    </source>
</evidence>
<dbReference type="RefSeq" id="WP_049641694.1">
    <property type="nucleotide sequence ID" value="NZ_LFTY01000001.1"/>
</dbReference>